<evidence type="ECO:0000313" key="1">
    <source>
        <dbReference type="EMBL" id="MEE3848785.1"/>
    </source>
</evidence>
<proteinExistence type="predicted"/>
<dbReference type="SUPFAM" id="SSF52777">
    <property type="entry name" value="CoA-dependent acyltransferases"/>
    <property type="match status" value="2"/>
</dbReference>
<dbReference type="InterPro" id="IPR023213">
    <property type="entry name" value="CAT-like_dom_sf"/>
</dbReference>
<dbReference type="Proteomes" id="UP001347146">
    <property type="component" value="Unassembled WGS sequence"/>
</dbReference>
<dbReference type="Gene3D" id="3.30.559.30">
    <property type="entry name" value="Nonribosomal peptide synthetase, condensation domain"/>
    <property type="match status" value="1"/>
</dbReference>
<protein>
    <submittedName>
        <fullName evidence="1">Condensation protein</fullName>
    </submittedName>
</protein>
<dbReference type="Gene3D" id="3.30.559.10">
    <property type="entry name" value="Chloramphenicol acetyltransferase-like domain"/>
    <property type="match status" value="1"/>
</dbReference>
<organism evidence="1 2">
    <name type="scientific">Gordonia sesuvii</name>
    <dbReference type="NCBI Taxonomy" id="3116777"/>
    <lineage>
        <taxon>Bacteria</taxon>
        <taxon>Bacillati</taxon>
        <taxon>Actinomycetota</taxon>
        <taxon>Actinomycetes</taxon>
        <taxon>Mycobacteriales</taxon>
        <taxon>Gordoniaceae</taxon>
        <taxon>Gordonia</taxon>
    </lineage>
</organism>
<comment type="caution">
    <text evidence="1">The sequence shown here is derived from an EMBL/GenBank/DDBJ whole genome shotgun (WGS) entry which is preliminary data.</text>
</comment>
<evidence type="ECO:0000313" key="2">
    <source>
        <dbReference type="Proteomes" id="UP001347146"/>
    </source>
</evidence>
<dbReference type="RefSeq" id="WP_330430455.1">
    <property type="nucleotide sequence ID" value="NZ_JAZDUF010000001.1"/>
</dbReference>
<name>A0ABU7M6R5_9ACTN</name>
<keyword evidence="2" id="KW-1185">Reference proteome</keyword>
<dbReference type="EMBL" id="JAZDUF010000001">
    <property type="protein sequence ID" value="MEE3848785.1"/>
    <property type="molecule type" value="Genomic_DNA"/>
</dbReference>
<accession>A0ABU7M6R5</accession>
<reference evidence="1 2" key="1">
    <citation type="submission" date="2024-01" db="EMBL/GenBank/DDBJ databases">
        <title>Draft genome sequence of Gordonia sp. LSe1-13.</title>
        <authorList>
            <person name="Suphannarot A."/>
            <person name="Mingma R."/>
        </authorList>
    </citation>
    <scope>NUCLEOTIDE SEQUENCE [LARGE SCALE GENOMIC DNA]</scope>
    <source>
        <strain evidence="1 2">LSe1-13</strain>
    </source>
</reference>
<gene>
    <name evidence="1" type="ORF">VZC37_00470</name>
</gene>
<sequence length="449" mass="48689">MKLCDVGSVEIEPGELTRWQLCATAPAVAVPTPPSENEQFHLDAMRRNGSAGWLALTVELPGSVGIERLTASLRSLLNRHEVLRCHFVSDGDGYRRWRLDADSVGVEPIPGTARDGEAVSAHTLTATCLTQIATACTPFAPLGHYLAAVRRPTSTTVVLAFDHCFVDAYSLAVIASDLVDDLDGASVDRPGSFLDIRACEEAAPDVPADDPRLRKWGDFLATNGWTVPEFPLDLGLGTGETAEVHTEIRTLLDADDAARFDERVRTAGARTYPALLTAVADAVHRSGGPTELPTILPVHTRHTAADRRVVGWLVGNAPIRLSTNVDHDTAVRTNTARLGESLPLAHMGLTPVYSAFADLLRAARQDVFMMSYVDYRRLGLPSTVPVRQISSTRRTDAAQFWFWRDADGIHLRARYPHTVRARHTMTDVLGLVADGLHAGACAPSQLDCG</sequence>